<dbReference type="Gene3D" id="3.40.50.300">
    <property type="entry name" value="P-loop containing nucleotide triphosphate hydrolases"/>
    <property type="match status" value="2"/>
</dbReference>
<dbReference type="CDD" id="cd03221">
    <property type="entry name" value="ABCF_EF-3"/>
    <property type="match status" value="2"/>
</dbReference>
<dbReference type="Pfam" id="PF00005">
    <property type="entry name" value="ABC_tran"/>
    <property type="match status" value="2"/>
</dbReference>
<dbReference type="InterPro" id="IPR051309">
    <property type="entry name" value="ABCF_ATPase"/>
</dbReference>
<dbReference type="InterPro" id="IPR032781">
    <property type="entry name" value="ABC_tran_Xtn"/>
</dbReference>
<keyword evidence="4" id="KW-0175">Coiled coil</keyword>
<proteinExistence type="predicted"/>
<accession>A0A9D1LBS6</accession>
<evidence type="ECO:0000256" key="2">
    <source>
        <dbReference type="ARBA" id="ARBA00022741"/>
    </source>
</evidence>
<reference evidence="7" key="1">
    <citation type="submission" date="2020-10" db="EMBL/GenBank/DDBJ databases">
        <authorList>
            <person name="Gilroy R."/>
        </authorList>
    </citation>
    <scope>NUCLEOTIDE SEQUENCE</scope>
    <source>
        <strain evidence="7">ChiHcec3-11533</strain>
    </source>
</reference>
<keyword evidence="3 7" id="KW-0067">ATP-binding</keyword>
<feature type="region of interest" description="Disordered" evidence="5">
    <location>
        <begin position="538"/>
        <end position="564"/>
    </location>
</feature>
<feature type="domain" description="ABC transporter" evidence="6">
    <location>
        <begin position="330"/>
        <end position="543"/>
    </location>
</feature>
<dbReference type="FunFam" id="3.40.50.300:FF:000011">
    <property type="entry name" value="Putative ABC transporter ATP-binding component"/>
    <property type="match status" value="1"/>
</dbReference>
<evidence type="ECO:0000256" key="4">
    <source>
        <dbReference type="SAM" id="Coils"/>
    </source>
</evidence>
<dbReference type="PROSITE" id="PS50893">
    <property type="entry name" value="ABC_TRANSPORTER_2"/>
    <property type="match status" value="2"/>
</dbReference>
<dbReference type="Pfam" id="PF12848">
    <property type="entry name" value="ABC_tran_Xtn"/>
    <property type="match status" value="1"/>
</dbReference>
<dbReference type="InterPro" id="IPR003593">
    <property type="entry name" value="AAA+_ATPase"/>
</dbReference>
<dbReference type="GO" id="GO:0005524">
    <property type="term" value="F:ATP binding"/>
    <property type="evidence" value="ECO:0007669"/>
    <property type="project" value="UniProtKB-KW"/>
</dbReference>
<dbReference type="EMBL" id="DVMU01000088">
    <property type="protein sequence ID" value="HIU33700.1"/>
    <property type="molecule type" value="Genomic_DNA"/>
</dbReference>
<dbReference type="SMART" id="SM00382">
    <property type="entry name" value="AAA"/>
    <property type="match status" value="2"/>
</dbReference>
<dbReference type="SUPFAM" id="SSF52540">
    <property type="entry name" value="P-loop containing nucleoside triphosphate hydrolases"/>
    <property type="match status" value="2"/>
</dbReference>
<keyword evidence="2" id="KW-0547">Nucleotide-binding</keyword>
<dbReference type="InterPro" id="IPR037118">
    <property type="entry name" value="Val-tRNA_synth_C_sf"/>
</dbReference>
<dbReference type="PANTHER" id="PTHR42855">
    <property type="entry name" value="ABC TRANSPORTER ATP-BINDING SUBUNIT"/>
    <property type="match status" value="1"/>
</dbReference>
<dbReference type="AlphaFoldDB" id="A0A9D1LBS6"/>
<dbReference type="Proteomes" id="UP000824072">
    <property type="component" value="Unassembled WGS sequence"/>
</dbReference>
<dbReference type="GO" id="GO:0003677">
    <property type="term" value="F:DNA binding"/>
    <property type="evidence" value="ECO:0007669"/>
    <property type="project" value="InterPro"/>
</dbReference>
<evidence type="ECO:0000313" key="8">
    <source>
        <dbReference type="Proteomes" id="UP000824072"/>
    </source>
</evidence>
<organism evidence="7 8">
    <name type="scientific">Candidatus Pullichristensenella excrementigallinarum</name>
    <dbReference type="NCBI Taxonomy" id="2840907"/>
    <lineage>
        <taxon>Bacteria</taxon>
        <taxon>Bacillati</taxon>
        <taxon>Bacillota</taxon>
        <taxon>Clostridia</taxon>
        <taxon>Candidatus Pullichristensenella</taxon>
    </lineage>
</organism>
<dbReference type="InterPro" id="IPR032524">
    <property type="entry name" value="ABC_tran_C"/>
</dbReference>
<dbReference type="FunFam" id="3.40.50.300:FF:000309">
    <property type="entry name" value="ABC transporter ATP-binding protein"/>
    <property type="match status" value="1"/>
</dbReference>
<dbReference type="Gene3D" id="1.10.287.380">
    <property type="entry name" value="Valyl-tRNA synthetase, C-terminal domain"/>
    <property type="match status" value="1"/>
</dbReference>
<name>A0A9D1LBS6_9FIRM</name>
<feature type="coiled-coil region" evidence="4">
    <location>
        <begin position="87"/>
        <end position="121"/>
    </location>
</feature>
<feature type="region of interest" description="Disordered" evidence="5">
    <location>
        <begin position="596"/>
        <end position="617"/>
    </location>
</feature>
<comment type="caution">
    <text evidence="7">The sequence shown here is derived from an EMBL/GenBank/DDBJ whole genome shotgun (WGS) entry which is preliminary data.</text>
</comment>
<dbReference type="GO" id="GO:0016887">
    <property type="term" value="F:ATP hydrolysis activity"/>
    <property type="evidence" value="ECO:0007669"/>
    <property type="project" value="InterPro"/>
</dbReference>
<dbReference type="PROSITE" id="PS00211">
    <property type="entry name" value="ABC_TRANSPORTER_1"/>
    <property type="match status" value="1"/>
</dbReference>
<evidence type="ECO:0000259" key="6">
    <source>
        <dbReference type="PROSITE" id="PS50893"/>
    </source>
</evidence>
<gene>
    <name evidence="7" type="ORF">IAB02_03980</name>
</gene>
<evidence type="ECO:0000256" key="5">
    <source>
        <dbReference type="SAM" id="MobiDB-lite"/>
    </source>
</evidence>
<dbReference type="InterPro" id="IPR017871">
    <property type="entry name" value="ABC_transporter-like_CS"/>
</dbReference>
<dbReference type="InterPro" id="IPR003439">
    <property type="entry name" value="ABC_transporter-like_ATP-bd"/>
</dbReference>
<feature type="domain" description="ABC transporter" evidence="6">
    <location>
        <begin position="4"/>
        <end position="261"/>
    </location>
</feature>
<feature type="compositionally biased region" description="Basic and acidic residues" evidence="5">
    <location>
        <begin position="607"/>
        <end position="617"/>
    </location>
</feature>
<evidence type="ECO:0000256" key="1">
    <source>
        <dbReference type="ARBA" id="ARBA00022737"/>
    </source>
</evidence>
<dbReference type="InterPro" id="IPR027417">
    <property type="entry name" value="P-loop_NTPase"/>
</dbReference>
<sequence length="641" mass="73934">MVLLTVQEVSKSFGMNCVLKEITLTLKQGARMGLVGVNGGGKSTLLRLIAGQMEPDKGRISLARGAKVGMLSQEADIKSDLTVRQELERVFEPVREMERKLRALEEEIARQHADEQAVERLSREYARLTDRFEEAGGYAWPSRIQGVLAGLGFAKGREDDPARVLSGGEKTRLCLARLLLTQPDLLLLDEPTNHLDLQATQWLEETLRKYRGTVLVISHDRYFLNAVCDCMAEISMGRLSQYEGNYDRFTVQRRADLERQIKEYQLQQKEIARQEAIIQRYRMYNREKSIKAAESREKRLEKMERLEKPVSEQKVRFSFEARRRTGEDVLIARGLEKRFDGRELFENFSLHLRAGDRVAVIGPNGVGKSTLLNILSRRLPPDRGSVEYGANVDLGYYEQHQTALDPKKDILSEVWDAFPRLEPGDVRNVLALFLFTGDDVYQKIETLSGGEKGRVSLAKLMLKRDNLLLLDEPTNHLDMDSREVLEGALEDFEGTILAVSHDRYFINRVANRIIEMQPDGVREYLGNYDDYLEKKRREQAGEEDADVPGMTRTQQDKIRRKERLRRESKKTLEQRLGRAEEEISRVEGEIRSLEERMGDPALYQNPEEARRVADEHRQRQDDLDRLYEEWEELSRAVEESC</sequence>
<evidence type="ECO:0000256" key="3">
    <source>
        <dbReference type="ARBA" id="ARBA00022840"/>
    </source>
</evidence>
<keyword evidence="1" id="KW-0677">Repeat</keyword>
<dbReference type="Pfam" id="PF16326">
    <property type="entry name" value="ABC_tran_CTD"/>
    <property type="match status" value="1"/>
</dbReference>
<protein>
    <submittedName>
        <fullName evidence="7">ABC-F family ATP-binding cassette domain-containing protein</fullName>
    </submittedName>
</protein>
<reference evidence="7" key="2">
    <citation type="journal article" date="2021" name="PeerJ">
        <title>Extensive microbial diversity within the chicken gut microbiome revealed by metagenomics and culture.</title>
        <authorList>
            <person name="Gilroy R."/>
            <person name="Ravi A."/>
            <person name="Getino M."/>
            <person name="Pursley I."/>
            <person name="Horton D.L."/>
            <person name="Alikhan N.F."/>
            <person name="Baker D."/>
            <person name="Gharbi K."/>
            <person name="Hall N."/>
            <person name="Watson M."/>
            <person name="Adriaenssens E.M."/>
            <person name="Foster-Nyarko E."/>
            <person name="Jarju S."/>
            <person name="Secka A."/>
            <person name="Antonio M."/>
            <person name="Oren A."/>
            <person name="Chaudhuri R.R."/>
            <person name="La Ragione R."/>
            <person name="Hildebrand F."/>
            <person name="Pallen M.J."/>
        </authorList>
    </citation>
    <scope>NUCLEOTIDE SEQUENCE</scope>
    <source>
        <strain evidence="7">ChiHcec3-11533</strain>
    </source>
</reference>
<evidence type="ECO:0000313" key="7">
    <source>
        <dbReference type="EMBL" id="HIU33700.1"/>
    </source>
</evidence>
<dbReference type="PANTHER" id="PTHR42855:SF2">
    <property type="entry name" value="DRUG RESISTANCE ABC TRANSPORTER,ATP-BINDING PROTEIN"/>
    <property type="match status" value="1"/>
</dbReference>